<dbReference type="InterPro" id="IPR037171">
    <property type="entry name" value="NagB/RpiA_transferase-like"/>
</dbReference>
<dbReference type="Pfam" id="PF08220">
    <property type="entry name" value="HTH_DeoR"/>
    <property type="match status" value="1"/>
</dbReference>
<dbReference type="Proteomes" id="UP000323454">
    <property type="component" value="Unassembled WGS sequence"/>
</dbReference>
<gene>
    <name evidence="7" type="ORF">F0L68_01550</name>
</gene>
<dbReference type="PANTHER" id="PTHR30363:SF4">
    <property type="entry name" value="GLYCEROL-3-PHOSPHATE REGULON REPRESSOR"/>
    <property type="match status" value="1"/>
</dbReference>
<dbReference type="Gene3D" id="3.40.50.1360">
    <property type="match status" value="1"/>
</dbReference>
<proteinExistence type="predicted"/>
<sequence length="258" mass="27302">MAVADRLDLTLRLVRGGGQISLTELAGRLGVSEMTVRRDLDELQRQGLVQRVRGGAVALGTRPENAGFAAREQWQSATKSRVASAAADLVQPGETVLLDAGTTTAHLAGYLTARGPLTVAVLSLQAANRLADQPGIRLLVLGGESRPGERSLVGHLTLRMLEQLRFDCFLMSIGGVHRELGWSEFAMEDATVKQIALHRAARTVVVADASKLGVQTFTQVATLDAVDTFVTDTAAEEPGTALDTLDAVRAAGVEVVLA</sequence>
<evidence type="ECO:0000256" key="3">
    <source>
        <dbReference type="ARBA" id="ARBA00023015"/>
    </source>
</evidence>
<dbReference type="SUPFAM" id="SSF46785">
    <property type="entry name" value="Winged helix' DNA-binding domain"/>
    <property type="match status" value="1"/>
</dbReference>
<evidence type="ECO:0000256" key="2">
    <source>
        <dbReference type="ARBA" id="ARBA00022491"/>
    </source>
</evidence>
<dbReference type="OrthoDB" id="7688673at2"/>
<reference evidence="7 8" key="2">
    <citation type="submission" date="2019-09" db="EMBL/GenBank/DDBJ databases">
        <authorList>
            <person name="Jin C."/>
        </authorList>
    </citation>
    <scope>NUCLEOTIDE SEQUENCE [LARGE SCALE GENOMIC DNA]</scope>
    <source>
        <strain evidence="7 8">AN110305</strain>
    </source>
</reference>
<evidence type="ECO:0000259" key="6">
    <source>
        <dbReference type="PROSITE" id="PS51000"/>
    </source>
</evidence>
<organism evidence="7 8">
    <name type="scientific">Solihabitans fulvus</name>
    <dbReference type="NCBI Taxonomy" id="1892852"/>
    <lineage>
        <taxon>Bacteria</taxon>
        <taxon>Bacillati</taxon>
        <taxon>Actinomycetota</taxon>
        <taxon>Actinomycetes</taxon>
        <taxon>Pseudonocardiales</taxon>
        <taxon>Pseudonocardiaceae</taxon>
        <taxon>Solihabitans</taxon>
    </lineage>
</organism>
<keyword evidence="4" id="KW-0804">Transcription</keyword>
<name>A0A5B2XU27_9PSEU</name>
<dbReference type="PROSITE" id="PS51000">
    <property type="entry name" value="HTH_DEOR_2"/>
    <property type="match status" value="1"/>
</dbReference>
<comment type="caution">
    <text evidence="7">The sequence shown here is derived from an EMBL/GenBank/DDBJ whole genome shotgun (WGS) entry which is preliminary data.</text>
</comment>
<reference evidence="7 8" key="1">
    <citation type="submission" date="2019-09" db="EMBL/GenBank/DDBJ databases">
        <title>Goodfellowia gen. nov., a new genus of the Pseudonocardineae related to Actinoalloteichus, containing Goodfellowia coeruleoviolacea gen. nov., comb. nov. gen. nov., comb. nov.</title>
        <authorList>
            <person name="Labeda D."/>
        </authorList>
    </citation>
    <scope>NUCLEOTIDE SEQUENCE [LARGE SCALE GENOMIC DNA]</scope>
    <source>
        <strain evidence="7 8">AN110305</strain>
    </source>
</reference>
<dbReference type="EMBL" id="VUOB01000002">
    <property type="protein sequence ID" value="KAA2266460.1"/>
    <property type="molecule type" value="Genomic_DNA"/>
</dbReference>
<comment type="function">
    <text evidence="5">Repressor of the lactose catabolism operon. Galactose-6-phosphate is the inducer.</text>
</comment>
<dbReference type="Gene3D" id="1.10.10.10">
    <property type="entry name" value="Winged helix-like DNA-binding domain superfamily/Winged helix DNA-binding domain"/>
    <property type="match status" value="1"/>
</dbReference>
<evidence type="ECO:0000256" key="5">
    <source>
        <dbReference type="ARBA" id="ARBA00024937"/>
    </source>
</evidence>
<dbReference type="SMART" id="SM01134">
    <property type="entry name" value="DeoRC"/>
    <property type="match status" value="1"/>
</dbReference>
<dbReference type="InterPro" id="IPR036390">
    <property type="entry name" value="WH_DNA-bd_sf"/>
</dbReference>
<dbReference type="InterPro" id="IPR050313">
    <property type="entry name" value="Carb_Metab_HTH_regulators"/>
</dbReference>
<dbReference type="PRINTS" id="PR00037">
    <property type="entry name" value="HTHLACR"/>
</dbReference>
<dbReference type="RefSeq" id="WP_149847566.1">
    <property type="nucleotide sequence ID" value="NZ_VUOB01000002.1"/>
</dbReference>
<protein>
    <recommendedName>
        <fullName evidence="1">Lactose phosphotransferase system repressor</fullName>
    </recommendedName>
</protein>
<keyword evidence="3" id="KW-0805">Transcription regulation</keyword>
<evidence type="ECO:0000313" key="8">
    <source>
        <dbReference type="Proteomes" id="UP000323454"/>
    </source>
</evidence>
<keyword evidence="2" id="KW-0678">Repressor</keyword>
<dbReference type="InterPro" id="IPR014036">
    <property type="entry name" value="DeoR-like_C"/>
</dbReference>
<evidence type="ECO:0000256" key="1">
    <source>
        <dbReference type="ARBA" id="ARBA00021390"/>
    </source>
</evidence>
<evidence type="ECO:0000313" key="7">
    <source>
        <dbReference type="EMBL" id="KAA2266460.1"/>
    </source>
</evidence>
<feature type="domain" description="HTH deoR-type" evidence="6">
    <location>
        <begin position="3"/>
        <end position="58"/>
    </location>
</feature>
<dbReference type="Pfam" id="PF00455">
    <property type="entry name" value="DeoRC"/>
    <property type="match status" value="1"/>
</dbReference>
<accession>A0A5B2XU27</accession>
<dbReference type="SUPFAM" id="SSF100950">
    <property type="entry name" value="NagB/RpiA/CoA transferase-like"/>
    <property type="match status" value="1"/>
</dbReference>
<dbReference type="GO" id="GO:0003700">
    <property type="term" value="F:DNA-binding transcription factor activity"/>
    <property type="evidence" value="ECO:0007669"/>
    <property type="project" value="InterPro"/>
</dbReference>
<keyword evidence="8" id="KW-1185">Reference proteome</keyword>
<evidence type="ECO:0000256" key="4">
    <source>
        <dbReference type="ARBA" id="ARBA00023163"/>
    </source>
</evidence>
<dbReference type="InterPro" id="IPR001034">
    <property type="entry name" value="DeoR_HTH"/>
</dbReference>
<dbReference type="PANTHER" id="PTHR30363">
    <property type="entry name" value="HTH-TYPE TRANSCRIPTIONAL REGULATOR SRLR-RELATED"/>
    <property type="match status" value="1"/>
</dbReference>
<dbReference type="InterPro" id="IPR036388">
    <property type="entry name" value="WH-like_DNA-bd_sf"/>
</dbReference>
<dbReference type="SMART" id="SM00420">
    <property type="entry name" value="HTH_DEOR"/>
    <property type="match status" value="1"/>
</dbReference>
<dbReference type="AlphaFoldDB" id="A0A5B2XU27"/>